<evidence type="ECO:0000256" key="1">
    <source>
        <dbReference type="ARBA" id="ARBA00005558"/>
    </source>
</evidence>
<dbReference type="SUPFAM" id="SSF69349">
    <property type="entry name" value="Phage fibre proteins"/>
    <property type="match status" value="1"/>
</dbReference>
<protein>
    <recommendedName>
        <fullName evidence="6">Type VI secretion system secreted protein VgrG</fullName>
    </recommendedName>
</protein>
<dbReference type="Gene3D" id="2.30.110.50">
    <property type="match status" value="1"/>
</dbReference>
<dbReference type="Pfam" id="PF04717">
    <property type="entry name" value="Phage_base_V"/>
    <property type="match status" value="1"/>
</dbReference>
<dbReference type="OrthoDB" id="9762420at2"/>
<accession>A0A1I1NE19</accession>
<dbReference type="InterPro" id="IPR037026">
    <property type="entry name" value="Vgr_OB-fold_dom_sf"/>
</dbReference>
<evidence type="ECO:0008006" key="6">
    <source>
        <dbReference type="Google" id="ProtNLM"/>
    </source>
</evidence>
<dbReference type="Pfam" id="PF10106">
    <property type="entry name" value="DUF2345"/>
    <property type="match status" value="1"/>
</dbReference>
<dbReference type="SUPFAM" id="SSF69255">
    <property type="entry name" value="gp5 N-terminal domain-like"/>
    <property type="match status" value="1"/>
</dbReference>
<reference evidence="4 5" key="1">
    <citation type="submission" date="2016-10" db="EMBL/GenBank/DDBJ databases">
        <authorList>
            <person name="de Groot N.N."/>
        </authorList>
    </citation>
    <scope>NUCLEOTIDE SEQUENCE [LARGE SCALE GENOMIC DNA]</scope>
    <source>
        <strain evidence="4 5">DSM 6059</strain>
    </source>
</reference>
<dbReference type="Proteomes" id="UP000198862">
    <property type="component" value="Unassembled WGS sequence"/>
</dbReference>
<dbReference type="InterPro" id="IPR018769">
    <property type="entry name" value="VgrG2_DUF2345"/>
</dbReference>
<dbReference type="NCBIfam" id="TIGR03361">
    <property type="entry name" value="VI_Rhs_Vgr"/>
    <property type="match status" value="1"/>
</dbReference>
<evidence type="ECO:0000259" key="2">
    <source>
        <dbReference type="Pfam" id="PF04717"/>
    </source>
</evidence>
<feature type="domain" description="Gp5/Type VI secretion system Vgr protein OB-fold" evidence="2">
    <location>
        <begin position="380"/>
        <end position="449"/>
    </location>
</feature>
<keyword evidence="5" id="KW-1185">Reference proteome</keyword>
<dbReference type="Gene3D" id="4.10.220.110">
    <property type="match status" value="1"/>
</dbReference>
<organism evidence="4 5">
    <name type="scientific">Pseudoalteromonas denitrificans DSM 6059</name>
    <dbReference type="NCBI Taxonomy" id="1123010"/>
    <lineage>
        <taxon>Bacteria</taxon>
        <taxon>Pseudomonadati</taxon>
        <taxon>Pseudomonadota</taxon>
        <taxon>Gammaproteobacteria</taxon>
        <taxon>Alteromonadales</taxon>
        <taxon>Pseudoalteromonadaceae</taxon>
        <taxon>Pseudoalteromonas</taxon>
    </lineage>
</organism>
<proteinExistence type="inferred from homology"/>
<dbReference type="EMBL" id="FOLO01000025">
    <property type="protein sequence ID" value="SFC95869.1"/>
    <property type="molecule type" value="Genomic_DNA"/>
</dbReference>
<dbReference type="InterPro" id="IPR006533">
    <property type="entry name" value="T6SS_Vgr_RhsGE"/>
</dbReference>
<evidence type="ECO:0000259" key="3">
    <source>
        <dbReference type="Pfam" id="PF10106"/>
    </source>
</evidence>
<dbReference type="InterPro" id="IPR017847">
    <property type="entry name" value="T6SS_RhsGE_Vgr_subset"/>
</dbReference>
<gene>
    <name evidence="4" type="ORF">SAMN02745724_03039</name>
</gene>
<dbReference type="SUPFAM" id="SSF69279">
    <property type="entry name" value="Phage tail proteins"/>
    <property type="match status" value="2"/>
</dbReference>
<feature type="domain" description="DUF2345" evidence="3">
    <location>
        <begin position="553"/>
        <end position="669"/>
    </location>
</feature>
<dbReference type="AlphaFoldDB" id="A0A1I1NE19"/>
<dbReference type="Gene3D" id="2.40.50.230">
    <property type="entry name" value="Gp5 N-terminal domain"/>
    <property type="match status" value="1"/>
</dbReference>
<dbReference type="Gene3D" id="3.55.50.10">
    <property type="entry name" value="Baseplate protein-like domains"/>
    <property type="match status" value="1"/>
</dbReference>
<evidence type="ECO:0000313" key="5">
    <source>
        <dbReference type="Proteomes" id="UP000198862"/>
    </source>
</evidence>
<name>A0A1I1NE19_9GAMM</name>
<dbReference type="STRING" id="1123010.SAMN02745724_03039"/>
<evidence type="ECO:0000313" key="4">
    <source>
        <dbReference type="EMBL" id="SFC95869.1"/>
    </source>
</evidence>
<dbReference type="Pfam" id="PF05954">
    <property type="entry name" value="Phage_GPD"/>
    <property type="match status" value="1"/>
</dbReference>
<dbReference type="InterPro" id="IPR006531">
    <property type="entry name" value="Gp5/Vgr_OB"/>
</dbReference>
<dbReference type="NCBIfam" id="TIGR01646">
    <property type="entry name" value="vgr_GE"/>
    <property type="match status" value="1"/>
</dbReference>
<comment type="similarity">
    <text evidence="1">Belongs to the VgrG protein family.</text>
</comment>
<sequence length="676" mass="73992">MSADDYLAMHKANSSHFSLDISGIPDGLLNVIGFNSQNDNLCDDYQFEINIVSSAQIEPEMVLNKAMSLNLAWSMSNRKISGLVSGYTARGQDSNGYHYILMLNSYFWRLKKYRSNRVFTNQSASQIINAVFNNAQYPMAKLSLSIADFNIDMIVQYDETDYEFITRFMRKYGFVYGYIENDLEPEVLHICDSSETLAGKSEQVSLGYKAPTGNVRNSESIFAFSRQAVLTTNDFVYDDYNYESVQNLHSETNNLAQQIGFGTSNHWGENYKDTDQGEELALIRQQSHDCARDIIIIDTDCRAIRPGMTINVTDHTDYDGKYLVIKVHHLANQGQGVEYGMAVKGLTYKNQVTLLPASITYKAPLLKNKRVFATFNATIAQGVDDKGEYQVNLPFNQNGLGEPSKQTRLLQPYGGAGHGMHFPYEAGTEVLVCGENGDLDRPVILGALYNANAPSPVNANNAHENKLVTRSGNTLLMDDKQGEEKISLGTLDDNNALILDATHNQHSATLQSVEGEMFISAKNAIQLVSQKDVNITAKGDLNTLAENSINVQTTEGDISFTSASDLHANAQSNIRLQALDGSTEIQAVDAIKLQAGQDVSLYVEQGNLEMQAPEGDINIQANANLTIKGNGNGAIEISQSGASIVLDAGGNLTIDANNISLSAGNIVIKGNAISNN</sequence>
<dbReference type="RefSeq" id="WP_091985879.1">
    <property type="nucleotide sequence ID" value="NZ_FOLO01000025.1"/>
</dbReference>